<feature type="chain" id="PRO_5028182141" description="Probable periplasmic serine endoprotease DegP-like" evidence="15">
    <location>
        <begin position="40"/>
        <end position="320"/>
    </location>
</feature>
<dbReference type="InterPro" id="IPR001940">
    <property type="entry name" value="Peptidase_S1C"/>
</dbReference>
<comment type="caution">
    <text evidence="16">The sequence shown here is derived from an EMBL/GenBank/DDBJ whole genome shotgun (WGS) entry which is preliminary data.</text>
</comment>
<keyword evidence="7 15" id="KW-0732">Signal</keyword>
<keyword evidence="9" id="KW-0574">Periplasm</keyword>
<gene>
    <name evidence="16" type="ORF">ENV54_03820</name>
</gene>
<comment type="similarity">
    <text evidence="3">Belongs to the peptidase S1C family.</text>
</comment>
<dbReference type="FunFam" id="2.40.10.120:FF:000007">
    <property type="entry name" value="Periplasmic serine endoprotease DegP-like"/>
    <property type="match status" value="1"/>
</dbReference>
<evidence type="ECO:0000256" key="8">
    <source>
        <dbReference type="ARBA" id="ARBA00022737"/>
    </source>
</evidence>
<feature type="compositionally biased region" description="Pro residues" evidence="14">
    <location>
        <begin position="299"/>
        <end position="310"/>
    </location>
</feature>
<reference evidence="16" key="1">
    <citation type="journal article" date="2020" name="mSystems">
        <title>Genome- and Community-Level Interaction Insights into Carbon Utilization and Element Cycling Functions of Hydrothermarchaeota in Hydrothermal Sediment.</title>
        <authorList>
            <person name="Zhou Z."/>
            <person name="Liu Y."/>
            <person name="Xu W."/>
            <person name="Pan J."/>
            <person name="Luo Z.H."/>
            <person name="Li M."/>
        </authorList>
    </citation>
    <scope>NUCLEOTIDE SEQUENCE [LARGE SCALE GENOMIC DNA]</scope>
    <source>
        <strain evidence="16">SpSt-769</strain>
    </source>
</reference>
<evidence type="ECO:0000313" key="16">
    <source>
        <dbReference type="EMBL" id="HGH60410.1"/>
    </source>
</evidence>
<proteinExistence type="inferred from homology"/>
<evidence type="ECO:0000256" key="14">
    <source>
        <dbReference type="SAM" id="MobiDB-lite"/>
    </source>
</evidence>
<dbReference type="SUPFAM" id="SSF50494">
    <property type="entry name" value="Trypsin-like serine proteases"/>
    <property type="match status" value="1"/>
</dbReference>
<evidence type="ECO:0000256" key="10">
    <source>
        <dbReference type="ARBA" id="ARBA00022801"/>
    </source>
</evidence>
<evidence type="ECO:0000256" key="3">
    <source>
        <dbReference type="ARBA" id="ARBA00010541"/>
    </source>
</evidence>
<dbReference type="EMBL" id="DTGT01000118">
    <property type="protein sequence ID" value="HGH60410.1"/>
    <property type="molecule type" value="Genomic_DNA"/>
</dbReference>
<dbReference type="PANTHER" id="PTHR43343:SF3">
    <property type="entry name" value="PROTEASE DO-LIKE 8, CHLOROPLASTIC"/>
    <property type="match status" value="1"/>
</dbReference>
<evidence type="ECO:0000256" key="11">
    <source>
        <dbReference type="ARBA" id="ARBA00022825"/>
    </source>
</evidence>
<feature type="signal peptide" evidence="15">
    <location>
        <begin position="1"/>
        <end position="39"/>
    </location>
</feature>
<evidence type="ECO:0000256" key="12">
    <source>
        <dbReference type="ARBA" id="ARBA00023016"/>
    </source>
</evidence>
<evidence type="ECO:0000256" key="9">
    <source>
        <dbReference type="ARBA" id="ARBA00022764"/>
    </source>
</evidence>
<evidence type="ECO:0000256" key="15">
    <source>
        <dbReference type="SAM" id="SignalP"/>
    </source>
</evidence>
<dbReference type="Gene3D" id="2.40.10.120">
    <property type="match status" value="1"/>
</dbReference>
<keyword evidence="10" id="KW-0378">Hydrolase</keyword>
<name>A0A7C4ESX9_9BACT</name>
<evidence type="ECO:0000256" key="5">
    <source>
        <dbReference type="ARBA" id="ARBA00013958"/>
    </source>
</evidence>
<comment type="catalytic activity">
    <reaction evidence="1">
        <text>Acts on substrates that are at least partially unfolded. The cleavage site P1 residue is normally between a pair of hydrophobic residues, such as Val-|-Val.</text>
        <dbReference type="EC" id="3.4.21.107"/>
    </reaction>
</comment>
<sequence length="320" mass="34912">MNDLRIRQQHHQKFSRYSKLLLAALVATLCIVSPAFVHAQNASKGLRELQETFRHIARTVKPAVVNISTVKITTIRSPMSELDPFFETHPFREFFGDEFFKRFFGNPRQGERLRQQGLGSGFIYDPRGYILTNRHVIRGADEIIVTLEGGKKMKARIIGADPKTDVAVIKVDGKDLPHVKLGDSQTLDVGDWVLAIGNPFGLTQTVTSGIVSAKGRSRMGILEYEDFIQTDAAINPGNSGGPLVNIDGEVVGMNTAILSGSGGYMGIGFAIPVNVIKHVLSMGFSKKTVEDAPRRAAPQTPPKRPQPPAQAPLFGGRGSI</sequence>
<feature type="region of interest" description="Disordered" evidence="14">
    <location>
        <begin position="290"/>
        <end position="320"/>
    </location>
</feature>
<evidence type="ECO:0000256" key="7">
    <source>
        <dbReference type="ARBA" id="ARBA00022729"/>
    </source>
</evidence>
<dbReference type="InterPro" id="IPR051201">
    <property type="entry name" value="Chloro_Bact_Ser_Proteases"/>
</dbReference>
<evidence type="ECO:0000256" key="1">
    <source>
        <dbReference type="ARBA" id="ARBA00001772"/>
    </source>
</evidence>
<comment type="subcellular location">
    <subcellularLocation>
        <location evidence="2">Periplasm</location>
    </subcellularLocation>
</comment>
<evidence type="ECO:0000256" key="6">
    <source>
        <dbReference type="ARBA" id="ARBA00022670"/>
    </source>
</evidence>
<dbReference type="GO" id="GO:0042597">
    <property type="term" value="C:periplasmic space"/>
    <property type="evidence" value="ECO:0007669"/>
    <property type="project" value="UniProtKB-SubCell"/>
</dbReference>
<keyword evidence="6 16" id="KW-0645">Protease</keyword>
<keyword evidence="12" id="KW-0346">Stress response</keyword>
<organism evidence="16">
    <name type="scientific">Desulfomonile tiedjei</name>
    <dbReference type="NCBI Taxonomy" id="2358"/>
    <lineage>
        <taxon>Bacteria</taxon>
        <taxon>Pseudomonadati</taxon>
        <taxon>Thermodesulfobacteriota</taxon>
        <taxon>Desulfomonilia</taxon>
        <taxon>Desulfomonilales</taxon>
        <taxon>Desulfomonilaceae</taxon>
        <taxon>Desulfomonile</taxon>
    </lineage>
</organism>
<dbReference type="AlphaFoldDB" id="A0A7C4ESX9"/>
<dbReference type="EC" id="3.4.21.107" evidence="4"/>
<protein>
    <recommendedName>
        <fullName evidence="5">Probable periplasmic serine endoprotease DegP-like</fullName>
        <ecNumber evidence="4">3.4.21.107</ecNumber>
    </recommendedName>
    <alternativeName>
        <fullName evidence="13">Protease Do</fullName>
    </alternativeName>
</protein>
<dbReference type="PANTHER" id="PTHR43343">
    <property type="entry name" value="PEPTIDASE S12"/>
    <property type="match status" value="1"/>
</dbReference>
<dbReference type="GO" id="GO:0006508">
    <property type="term" value="P:proteolysis"/>
    <property type="evidence" value="ECO:0007669"/>
    <property type="project" value="UniProtKB-KW"/>
</dbReference>
<keyword evidence="8" id="KW-0677">Repeat</keyword>
<dbReference type="Pfam" id="PF13365">
    <property type="entry name" value="Trypsin_2"/>
    <property type="match status" value="1"/>
</dbReference>
<dbReference type="PRINTS" id="PR00834">
    <property type="entry name" value="PROTEASES2C"/>
</dbReference>
<dbReference type="GO" id="GO:0004252">
    <property type="term" value="F:serine-type endopeptidase activity"/>
    <property type="evidence" value="ECO:0007669"/>
    <property type="project" value="InterPro"/>
</dbReference>
<keyword evidence="11" id="KW-0720">Serine protease</keyword>
<evidence type="ECO:0000256" key="13">
    <source>
        <dbReference type="ARBA" id="ARBA00032850"/>
    </source>
</evidence>
<accession>A0A7C4ESX9</accession>
<evidence type="ECO:0000256" key="4">
    <source>
        <dbReference type="ARBA" id="ARBA00013035"/>
    </source>
</evidence>
<dbReference type="InterPro" id="IPR009003">
    <property type="entry name" value="Peptidase_S1_PA"/>
</dbReference>
<evidence type="ECO:0000256" key="2">
    <source>
        <dbReference type="ARBA" id="ARBA00004418"/>
    </source>
</evidence>